<gene>
    <name evidence="2" type="ORF">HAQ05_26295</name>
</gene>
<dbReference type="CDD" id="cd06529">
    <property type="entry name" value="S24_LexA-like"/>
    <property type="match status" value="1"/>
</dbReference>
<proteinExistence type="predicted"/>
<dbReference type="EMBL" id="JAAOCA010000056">
    <property type="protein sequence ID" value="MBD1602194.1"/>
    <property type="molecule type" value="Genomic_DNA"/>
</dbReference>
<dbReference type="Proteomes" id="UP000805841">
    <property type="component" value="Unassembled WGS sequence"/>
</dbReference>
<dbReference type="Gene3D" id="1.10.260.40">
    <property type="entry name" value="lambda repressor-like DNA-binding domains"/>
    <property type="match status" value="1"/>
</dbReference>
<reference evidence="2 3" key="1">
    <citation type="journal article" date="2020" name="Insects">
        <title>Bacteria Belonging to Pseudomonas typographi sp. nov. from the Bark Beetle Ips typographus Have Genomic Potential to Aid in the Host Ecology.</title>
        <authorList>
            <person name="Peral-Aranega E."/>
            <person name="Saati-Santamaria Z."/>
            <person name="Kolarik M."/>
            <person name="Rivas R."/>
            <person name="Garcia-Fraile P."/>
        </authorList>
    </citation>
    <scope>NUCLEOTIDE SEQUENCE [LARGE SCALE GENOMIC DNA]</scope>
    <source>
        <strain evidence="2 3">CA3A</strain>
    </source>
</reference>
<organism evidence="2 3">
    <name type="scientific">Pseudomonas typographi</name>
    <dbReference type="NCBI Taxonomy" id="2715964"/>
    <lineage>
        <taxon>Bacteria</taxon>
        <taxon>Pseudomonadati</taxon>
        <taxon>Pseudomonadota</taxon>
        <taxon>Gammaproteobacteria</taxon>
        <taxon>Pseudomonadales</taxon>
        <taxon>Pseudomonadaceae</taxon>
        <taxon>Pseudomonas</taxon>
    </lineage>
</organism>
<dbReference type="InterPro" id="IPR010982">
    <property type="entry name" value="Lambda_DNA-bd_dom_sf"/>
</dbReference>
<dbReference type="SUPFAM" id="SSF47413">
    <property type="entry name" value="lambda repressor-like DNA-binding domains"/>
    <property type="match status" value="1"/>
</dbReference>
<dbReference type="Pfam" id="PF00717">
    <property type="entry name" value="Peptidase_S24"/>
    <property type="match status" value="1"/>
</dbReference>
<protein>
    <submittedName>
        <fullName evidence="2">Helix-turn-helix domain-containing protein</fullName>
    </submittedName>
</protein>
<dbReference type="InterPro" id="IPR039418">
    <property type="entry name" value="LexA-like"/>
</dbReference>
<dbReference type="InterPro" id="IPR036286">
    <property type="entry name" value="LexA/Signal_pep-like_sf"/>
</dbReference>
<dbReference type="Gene3D" id="2.10.109.10">
    <property type="entry name" value="Umud Fragment, subunit A"/>
    <property type="match status" value="1"/>
</dbReference>
<feature type="domain" description="HTH cro/C1-type" evidence="1">
    <location>
        <begin position="8"/>
        <end position="63"/>
    </location>
</feature>
<dbReference type="SMART" id="SM00530">
    <property type="entry name" value="HTH_XRE"/>
    <property type="match status" value="1"/>
</dbReference>
<evidence type="ECO:0000313" key="2">
    <source>
        <dbReference type="EMBL" id="MBD1602194.1"/>
    </source>
</evidence>
<dbReference type="RefSeq" id="WP_190426827.1">
    <property type="nucleotide sequence ID" value="NZ_JAAOCA010000056.1"/>
</dbReference>
<dbReference type="SUPFAM" id="SSF51306">
    <property type="entry name" value="LexA/Signal peptidase"/>
    <property type="match status" value="1"/>
</dbReference>
<dbReference type="InterPro" id="IPR001387">
    <property type="entry name" value="Cro/C1-type_HTH"/>
</dbReference>
<dbReference type="PROSITE" id="PS50943">
    <property type="entry name" value="HTH_CROC1"/>
    <property type="match status" value="1"/>
</dbReference>
<evidence type="ECO:0000259" key="1">
    <source>
        <dbReference type="PROSITE" id="PS50943"/>
    </source>
</evidence>
<sequence>MDNWIALVKQQMRVQRITQEKLAERVGASQGAVNHWLAGRREPDIATMNRVLQALGLVSLEVATVLRTQEARAQYGAPLPEGALPGEGYRYPCLSWQEAAASGERCSAKWLFSDYRARGLAYWLPVNGDAMTAPLGWSVAAGMWILVDPGRAYEPGCLVVAQPSPEEGLIFRQWVEDAGLCYLRPLNPMWPTLQVPEHCQVHGVVVAAVANFLPGGQH</sequence>
<dbReference type="CDD" id="cd00093">
    <property type="entry name" value="HTH_XRE"/>
    <property type="match status" value="1"/>
</dbReference>
<dbReference type="InterPro" id="IPR015927">
    <property type="entry name" value="Peptidase_S24_S26A/B/C"/>
</dbReference>
<accession>A0ABR7Z9G3</accession>
<keyword evidence="3" id="KW-1185">Reference proteome</keyword>
<dbReference type="Pfam" id="PF01381">
    <property type="entry name" value="HTH_3"/>
    <property type="match status" value="1"/>
</dbReference>
<name>A0ABR7Z9G3_9PSED</name>
<evidence type="ECO:0000313" key="3">
    <source>
        <dbReference type="Proteomes" id="UP000805841"/>
    </source>
</evidence>
<comment type="caution">
    <text evidence="2">The sequence shown here is derived from an EMBL/GenBank/DDBJ whole genome shotgun (WGS) entry which is preliminary data.</text>
</comment>